<gene>
    <name evidence="8" type="ORF">Gocc_2141</name>
</gene>
<dbReference type="Pfam" id="PF00482">
    <property type="entry name" value="T2SSF"/>
    <property type="match status" value="1"/>
</dbReference>
<keyword evidence="9" id="KW-1185">Reference proteome</keyword>
<keyword evidence="4 6" id="KW-1133">Transmembrane helix</keyword>
<evidence type="ECO:0000256" key="3">
    <source>
        <dbReference type="ARBA" id="ARBA00022692"/>
    </source>
</evidence>
<comment type="caution">
    <text evidence="8">The sequence shown here is derived from an EMBL/GenBank/DDBJ whole genome shotgun (WGS) entry which is preliminary data.</text>
</comment>
<keyword evidence="5 6" id="KW-0472">Membrane</keyword>
<evidence type="ECO:0000256" key="4">
    <source>
        <dbReference type="ARBA" id="ARBA00022989"/>
    </source>
</evidence>
<dbReference type="EMBL" id="QQZY01000005">
    <property type="protein sequence ID" value="RDI74044.1"/>
    <property type="molecule type" value="Genomic_DNA"/>
</dbReference>
<dbReference type="AlphaFoldDB" id="A0A7M2YVY2"/>
<proteinExistence type="predicted"/>
<keyword evidence="3 6" id="KW-0812">Transmembrane</keyword>
<keyword evidence="2" id="KW-1003">Cell membrane</keyword>
<organism evidence="8 9">
    <name type="scientific">Gaiella occulta</name>
    <dbReference type="NCBI Taxonomy" id="1002870"/>
    <lineage>
        <taxon>Bacteria</taxon>
        <taxon>Bacillati</taxon>
        <taxon>Actinomycetota</taxon>
        <taxon>Thermoleophilia</taxon>
        <taxon>Gaiellales</taxon>
        <taxon>Gaiellaceae</taxon>
        <taxon>Gaiella</taxon>
    </lineage>
</organism>
<evidence type="ECO:0000256" key="2">
    <source>
        <dbReference type="ARBA" id="ARBA00022475"/>
    </source>
</evidence>
<feature type="transmembrane region" description="Helical" evidence="6">
    <location>
        <begin position="100"/>
        <end position="121"/>
    </location>
</feature>
<feature type="transmembrane region" description="Helical" evidence="6">
    <location>
        <begin position="127"/>
        <end position="148"/>
    </location>
</feature>
<reference evidence="8 9" key="1">
    <citation type="submission" date="2018-07" db="EMBL/GenBank/DDBJ databases">
        <title>High-quality-draft genome sequence of Gaiella occulta.</title>
        <authorList>
            <person name="Severino R."/>
            <person name="Froufe H.J.C."/>
            <person name="Rainey F.A."/>
            <person name="Barroso C."/>
            <person name="Albuquerque L."/>
            <person name="Lobo-Da-Cunha A."/>
            <person name="Da Costa M.S."/>
            <person name="Egas C."/>
        </authorList>
    </citation>
    <scope>NUCLEOTIDE SEQUENCE [LARGE SCALE GENOMIC DNA]</scope>
    <source>
        <strain evidence="8 9">F2-233</strain>
    </source>
</reference>
<evidence type="ECO:0000256" key="5">
    <source>
        <dbReference type="ARBA" id="ARBA00023136"/>
    </source>
</evidence>
<dbReference type="Proteomes" id="UP000254134">
    <property type="component" value="Unassembled WGS sequence"/>
</dbReference>
<dbReference type="OrthoDB" id="9810662at2"/>
<feature type="transmembrane region" description="Helical" evidence="6">
    <location>
        <begin position="6"/>
        <end position="25"/>
    </location>
</feature>
<dbReference type="RefSeq" id="WP_114796570.1">
    <property type="nucleotide sequence ID" value="NZ_QQZY01000005.1"/>
</dbReference>
<feature type="transmembrane region" description="Helical" evidence="6">
    <location>
        <begin position="275"/>
        <end position="297"/>
    </location>
</feature>
<evidence type="ECO:0000256" key="1">
    <source>
        <dbReference type="ARBA" id="ARBA00004651"/>
    </source>
</evidence>
<evidence type="ECO:0000259" key="7">
    <source>
        <dbReference type="Pfam" id="PF00482"/>
    </source>
</evidence>
<name>A0A7M2YVY2_9ACTN</name>
<reference evidence="9" key="2">
    <citation type="journal article" date="2019" name="MicrobiologyOpen">
        <title>High-quality draft genome sequence of Gaiella occulta isolated from a 150 meter deep mineral water borehole and comparison with the genome sequences of other deep-branching lineages of the phylum Actinobacteria.</title>
        <authorList>
            <person name="Severino R."/>
            <person name="Froufe H.J.C."/>
            <person name="Barroso C."/>
            <person name="Albuquerque L."/>
            <person name="Lobo-da-Cunha A."/>
            <person name="da Costa M.S."/>
            <person name="Egas C."/>
        </authorList>
    </citation>
    <scope>NUCLEOTIDE SEQUENCE [LARGE SCALE GENOMIC DNA]</scope>
    <source>
        <strain evidence="9">F2-233</strain>
    </source>
</reference>
<dbReference type="GO" id="GO:0005886">
    <property type="term" value="C:plasma membrane"/>
    <property type="evidence" value="ECO:0007669"/>
    <property type="project" value="UniProtKB-SubCell"/>
</dbReference>
<evidence type="ECO:0000256" key="6">
    <source>
        <dbReference type="SAM" id="Phobius"/>
    </source>
</evidence>
<dbReference type="PANTHER" id="PTHR35007:SF2">
    <property type="entry name" value="PILUS ASSEMBLE PROTEIN"/>
    <property type="match status" value="1"/>
</dbReference>
<dbReference type="InterPro" id="IPR018076">
    <property type="entry name" value="T2SS_GspF_dom"/>
</dbReference>
<evidence type="ECO:0000313" key="8">
    <source>
        <dbReference type="EMBL" id="RDI74044.1"/>
    </source>
</evidence>
<evidence type="ECO:0000313" key="9">
    <source>
        <dbReference type="Proteomes" id="UP000254134"/>
    </source>
</evidence>
<accession>A0A7M2YVY2</accession>
<feature type="domain" description="Type II secretion system protein GspF" evidence="7">
    <location>
        <begin position="167"/>
        <end position="292"/>
    </location>
</feature>
<protein>
    <submittedName>
        <fullName evidence="8">Type II secretion system (T2SS) protein F</fullName>
    </submittedName>
</protein>
<dbReference type="PANTHER" id="PTHR35007">
    <property type="entry name" value="INTEGRAL MEMBRANE PROTEIN-RELATED"/>
    <property type="match status" value="1"/>
</dbReference>
<comment type="subcellular location">
    <subcellularLocation>
        <location evidence="1">Cell membrane</location>
        <topology evidence="1">Multi-pass membrane protein</topology>
    </subcellularLocation>
</comment>
<sequence length="305" mass="32918">MTTLALAVAVFLLATAVAAIVWVFVRPTSGTRRTLGQIGKYGFSGRPLEEREERRRPRSAADLVSLLGDAIAARHGPQREEAIRAKLVSSGLYTVTPRTFFAAQGIGAVSCLGLWAVLGAFSGVKPVIYVVGLPVAALFGWALPSIVLARRLKTRYHEIDKALPDLIDLLVVTVEAGIGFVGSLRMASEQLDGPLAQELRLTLQEQSMGRSSAEALEGLVQRADTPGIRSFVRAIVQGELLGVSIGQILRNLAAEMRKKRKARAEEQAQKAPIKMLFPLVFLIFPAMFVVLLLPALISIKNTLGS</sequence>